<feature type="compositionally biased region" description="Basic and acidic residues" evidence="1">
    <location>
        <begin position="14"/>
        <end position="25"/>
    </location>
</feature>
<proteinExistence type="predicted"/>
<protein>
    <submittedName>
        <fullName evidence="2">Uncharacterized protein</fullName>
    </submittedName>
</protein>
<accession>A0A9D4J0K7</accession>
<dbReference type="EMBL" id="JAIWYP010000007">
    <property type="protein sequence ID" value="KAH3791227.1"/>
    <property type="molecule type" value="Genomic_DNA"/>
</dbReference>
<organism evidence="2 3">
    <name type="scientific">Dreissena polymorpha</name>
    <name type="common">Zebra mussel</name>
    <name type="synonym">Mytilus polymorpha</name>
    <dbReference type="NCBI Taxonomy" id="45954"/>
    <lineage>
        <taxon>Eukaryota</taxon>
        <taxon>Metazoa</taxon>
        <taxon>Spiralia</taxon>
        <taxon>Lophotrochozoa</taxon>
        <taxon>Mollusca</taxon>
        <taxon>Bivalvia</taxon>
        <taxon>Autobranchia</taxon>
        <taxon>Heteroconchia</taxon>
        <taxon>Euheterodonta</taxon>
        <taxon>Imparidentia</taxon>
        <taxon>Neoheterodontei</taxon>
        <taxon>Myida</taxon>
        <taxon>Dreissenoidea</taxon>
        <taxon>Dreissenidae</taxon>
        <taxon>Dreissena</taxon>
    </lineage>
</organism>
<keyword evidence="3" id="KW-1185">Reference proteome</keyword>
<evidence type="ECO:0000256" key="1">
    <source>
        <dbReference type="SAM" id="MobiDB-lite"/>
    </source>
</evidence>
<gene>
    <name evidence="2" type="ORF">DPMN_144709</name>
</gene>
<reference evidence="2" key="2">
    <citation type="submission" date="2020-11" db="EMBL/GenBank/DDBJ databases">
        <authorList>
            <person name="McCartney M.A."/>
            <person name="Auch B."/>
            <person name="Kono T."/>
            <person name="Mallez S."/>
            <person name="Becker A."/>
            <person name="Gohl D.M."/>
            <person name="Silverstein K.A.T."/>
            <person name="Koren S."/>
            <person name="Bechman K.B."/>
            <person name="Herman A."/>
            <person name="Abrahante J.E."/>
            <person name="Garbe J."/>
        </authorList>
    </citation>
    <scope>NUCLEOTIDE SEQUENCE</scope>
    <source>
        <strain evidence="2">Duluth1</strain>
        <tissue evidence="2">Whole animal</tissue>
    </source>
</reference>
<dbReference type="AlphaFoldDB" id="A0A9D4J0K7"/>
<name>A0A9D4J0K7_DREPO</name>
<sequence>MGLIQLEEEWRLVEEAERQKKESASRKQRKQGSGGGAAKRTGGQDGARQGDTSRENNMEGECLAGTEERQR</sequence>
<evidence type="ECO:0000313" key="3">
    <source>
        <dbReference type="Proteomes" id="UP000828390"/>
    </source>
</evidence>
<feature type="region of interest" description="Disordered" evidence="1">
    <location>
        <begin position="14"/>
        <end position="71"/>
    </location>
</feature>
<evidence type="ECO:0000313" key="2">
    <source>
        <dbReference type="EMBL" id="KAH3791227.1"/>
    </source>
</evidence>
<dbReference type="Proteomes" id="UP000828390">
    <property type="component" value="Unassembled WGS sequence"/>
</dbReference>
<comment type="caution">
    <text evidence="2">The sequence shown here is derived from an EMBL/GenBank/DDBJ whole genome shotgun (WGS) entry which is preliminary data.</text>
</comment>
<reference evidence="2" key="1">
    <citation type="journal article" date="2019" name="bioRxiv">
        <title>The Genome of the Zebra Mussel, Dreissena polymorpha: A Resource for Invasive Species Research.</title>
        <authorList>
            <person name="McCartney M.A."/>
            <person name="Auch B."/>
            <person name="Kono T."/>
            <person name="Mallez S."/>
            <person name="Zhang Y."/>
            <person name="Obille A."/>
            <person name="Becker A."/>
            <person name="Abrahante J.E."/>
            <person name="Garbe J."/>
            <person name="Badalamenti J.P."/>
            <person name="Herman A."/>
            <person name="Mangelson H."/>
            <person name="Liachko I."/>
            <person name="Sullivan S."/>
            <person name="Sone E.D."/>
            <person name="Koren S."/>
            <person name="Silverstein K.A.T."/>
            <person name="Beckman K.B."/>
            <person name="Gohl D.M."/>
        </authorList>
    </citation>
    <scope>NUCLEOTIDE SEQUENCE</scope>
    <source>
        <strain evidence="2">Duluth1</strain>
        <tissue evidence="2">Whole animal</tissue>
    </source>
</reference>